<feature type="compositionally biased region" description="Basic and acidic residues" evidence="1">
    <location>
        <begin position="224"/>
        <end position="236"/>
    </location>
</feature>
<gene>
    <name evidence="3" type="primary">LOC101860091</name>
</gene>
<feature type="compositionally biased region" description="Polar residues" evidence="1">
    <location>
        <begin position="298"/>
        <end position="312"/>
    </location>
</feature>
<dbReference type="GeneID" id="101860091"/>
<feature type="compositionally biased region" description="Basic and acidic residues" evidence="1">
    <location>
        <begin position="267"/>
        <end position="278"/>
    </location>
</feature>
<reference evidence="3" key="1">
    <citation type="submission" date="2025-08" db="UniProtKB">
        <authorList>
            <consortium name="RefSeq"/>
        </authorList>
    </citation>
    <scope>IDENTIFICATION</scope>
</reference>
<evidence type="ECO:0000313" key="2">
    <source>
        <dbReference type="Proteomes" id="UP000694888"/>
    </source>
</evidence>
<keyword evidence="2" id="KW-1185">Reference proteome</keyword>
<feature type="compositionally biased region" description="Polar residues" evidence="1">
    <location>
        <begin position="422"/>
        <end position="434"/>
    </location>
</feature>
<feature type="compositionally biased region" description="Low complexity" evidence="1">
    <location>
        <begin position="246"/>
        <end position="259"/>
    </location>
</feature>
<sequence length="476" mass="50188">MCQELKAELEKLREEHVYIQGKYLSVSEAGQKHFTKAKQLEEANAKLISRSKYLKTLLKEEKEKSSAKSSGVDAAAKTDVDGAVKMDVDAATKTNADGTSSSRIGVNGTMKIGVDGTAKMGVDGTTSTTSVNITSRTNVDGFVRTGGQGTSGCQNAGTNKEGRLPVPGMSVHVATSSRTTVECTGLRTPGSASRLRIDLKRTQSSPALQRFGSSGKKPLLTSSSRRELVLSAHKEQPASNGKETKTSPPNRQQSSSSRTQLPASSGKEPKTSTHDRLKNSSSRTAQLPASPPSADTAGPSQIRKTVSSSKLLTKTPGVKLSPRVTRGSTARRTRDKPEQPADHAKPTIREEIAAAEIGPPRVTRRSLGKRQSMDGPGPDGAGGKKSKLSLAEPDPEPAATKGGRGSKLPLPRTARAKKDMSSCGTALATITNSPKKVAPRGKAGPSGLLRLNKTPQRKLPVRQEAQDEGAGECTTQ</sequence>
<evidence type="ECO:0000313" key="3">
    <source>
        <dbReference type="RefSeq" id="XP_005097037.1"/>
    </source>
</evidence>
<name>A0ABM0JMB3_APLCA</name>
<protein>
    <submittedName>
        <fullName evidence="3">Serine/arginine repetitive matrix protein 2</fullName>
    </submittedName>
</protein>
<accession>A0ABM0JMB3</accession>
<feature type="region of interest" description="Disordered" evidence="1">
    <location>
        <begin position="200"/>
        <end position="476"/>
    </location>
</feature>
<dbReference type="RefSeq" id="XP_005097037.1">
    <property type="nucleotide sequence ID" value="XM_005096980.3"/>
</dbReference>
<evidence type="ECO:0000256" key="1">
    <source>
        <dbReference type="SAM" id="MobiDB-lite"/>
    </source>
</evidence>
<proteinExistence type="predicted"/>
<feature type="compositionally biased region" description="Basic and acidic residues" evidence="1">
    <location>
        <begin position="335"/>
        <end position="352"/>
    </location>
</feature>
<organism evidence="2 3">
    <name type="scientific">Aplysia californica</name>
    <name type="common">California sea hare</name>
    <dbReference type="NCBI Taxonomy" id="6500"/>
    <lineage>
        <taxon>Eukaryota</taxon>
        <taxon>Metazoa</taxon>
        <taxon>Spiralia</taxon>
        <taxon>Lophotrochozoa</taxon>
        <taxon>Mollusca</taxon>
        <taxon>Gastropoda</taxon>
        <taxon>Heterobranchia</taxon>
        <taxon>Euthyneura</taxon>
        <taxon>Tectipleura</taxon>
        <taxon>Aplysiida</taxon>
        <taxon>Aplysioidea</taxon>
        <taxon>Aplysiidae</taxon>
        <taxon>Aplysia</taxon>
    </lineage>
</organism>
<dbReference type="Proteomes" id="UP000694888">
    <property type="component" value="Unplaced"/>
</dbReference>